<dbReference type="Pfam" id="PF13656">
    <property type="entry name" value="RNA_pol_L_2"/>
    <property type="match status" value="1"/>
</dbReference>
<dbReference type="GO" id="GO:0006366">
    <property type="term" value="P:transcription by RNA polymerase II"/>
    <property type="evidence" value="ECO:0007669"/>
    <property type="project" value="InterPro"/>
</dbReference>
<dbReference type="PANTHER" id="PTHR13946">
    <property type="entry name" value="DNA-DIRECTED RNA POLYMERASE I,II,III"/>
    <property type="match status" value="1"/>
</dbReference>
<organism evidence="7">
    <name type="scientific">Hemiselmis andersenii</name>
    <name type="common">Cryptophyte alga</name>
    <dbReference type="NCBI Taxonomy" id="464988"/>
    <lineage>
        <taxon>Eukaryota</taxon>
        <taxon>Cryptophyceae</taxon>
        <taxon>Cryptomonadales</taxon>
        <taxon>Hemiselmidaceae</taxon>
        <taxon>Hemiselmis</taxon>
    </lineage>
</organism>
<keyword evidence="4" id="KW-0539">Nucleus</keyword>
<dbReference type="EMBL" id="HBFK01016996">
    <property type="protein sequence ID" value="CAD8743974.1"/>
    <property type="molecule type" value="Transcribed_RNA"/>
</dbReference>
<keyword evidence="2" id="KW-0240">DNA-directed RNA polymerase</keyword>
<dbReference type="Gene3D" id="3.30.1360.10">
    <property type="entry name" value="RNA polymerase, RBP11-like subunit"/>
    <property type="match status" value="1"/>
</dbReference>
<proteinExistence type="inferred from homology"/>
<accession>A0A6U2CDD8</accession>
<dbReference type="InterPro" id="IPR036603">
    <property type="entry name" value="RBP11-like"/>
</dbReference>
<evidence type="ECO:0000256" key="3">
    <source>
        <dbReference type="ARBA" id="ARBA00023163"/>
    </source>
</evidence>
<evidence type="ECO:0000256" key="2">
    <source>
        <dbReference type="ARBA" id="ARBA00022478"/>
    </source>
</evidence>
<dbReference type="InterPro" id="IPR009025">
    <property type="entry name" value="RBP11-like_dimer"/>
</dbReference>
<dbReference type="SUPFAM" id="SSF55257">
    <property type="entry name" value="RBP11-like subunits of RNA polymerase"/>
    <property type="match status" value="1"/>
</dbReference>
<feature type="domain" description="DNA-directed RNA polymerase RBP11-like dimerisation" evidence="6">
    <location>
        <begin position="31"/>
        <end position="103"/>
    </location>
</feature>
<comment type="similarity">
    <text evidence="5">Belongs to the archaeal Rpo11/eukaryotic RPB11/RPC19 RNA polymerase subunit family.</text>
</comment>
<sequence>MNAPKIEERVFLLPDEQKVHYEEDNKIESAANFTVIKEDHTIGNPIRVQLLRNPDVLFAGYRMPHPLIDQMKLKIQTKSATTPVTALGDAITALTKELGEINKQFEHAVAEYKEKENAGAMEY</sequence>
<dbReference type="InterPro" id="IPR037685">
    <property type="entry name" value="RBP11"/>
</dbReference>
<dbReference type="InterPro" id="IPR022905">
    <property type="entry name" value="Rpo11-like"/>
</dbReference>
<gene>
    <name evidence="7" type="ORF">HAND1043_LOCUS10469</name>
</gene>
<evidence type="ECO:0000313" key="7">
    <source>
        <dbReference type="EMBL" id="CAD8743974.1"/>
    </source>
</evidence>
<keyword evidence="3" id="KW-0804">Transcription</keyword>
<dbReference type="PROSITE" id="PS01154">
    <property type="entry name" value="RNA_POL_L_13KD"/>
    <property type="match status" value="1"/>
</dbReference>
<dbReference type="HAMAP" id="MF_00261">
    <property type="entry name" value="RNApol_arch_Rpo11"/>
    <property type="match status" value="1"/>
</dbReference>
<dbReference type="InterPro" id="IPR008193">
    <property type="entry name" value="RNA_pol_Rpb11_13-16kDa_CS"/>
</dbReference>
<protein>
    <recommendedName>
        <fullName evidence="6">DNA-directed RNA polymerase RBP11-like dimerisation domain-containing protein</fullName>
    </recommendedName>
</protein>
<dbReference type="PANTHER" id="PTHR13946:SF16">
    <property type="entry name" value="DNA-DIRECTED RNA POLYMERASE II SUBUNIT RPB11"/>
    <property type="match status" value="1"/>
</dbReference>
<name>A0A6U2CDD8_HEMAN</name>
<evidence type="ECO:0000256" key="5">
    <source>
        <dbReference type="ARBA" id="ARBA00025751"/>
    </source>
</evidence>
<dbReference type="AlphaFoldDB" id="A0A6U2CDD8"/>
<reference evidence="7" key="1">
    <citation type="submission" date="2021-01" db="EMBL/GenBank/DDBJ databases">
        <authorList>
            <person name="Corre E."/>
            <person name="Pelletier E."/>
            <person name="Niang G."/>
            <person name="Scheremetjew M."/>
            <person name="Finn R."/>
            <person name="Kale V."/>
            <person name="Holt S."/>
            <person name="Cochrane G."/>
            <person name="Meng A."/>
            <person name="Brown T."/>
            <person name="Cohen L."/>
        </authorList>
    </citation>
    <scope>NUCLEOTIDE SEQUENCE</scope>
    <source>
        <strain evidence="7">CCMP441</strain>
    </source>
</reference>
<evidence type="ECO:0000259" key="6">
    <source>
        <dbReference type="Pfam" id="PF13656"/>
    </source>
</evidence>
<dbReference type="GO" id="GO:0003677">
    <property type="term" value="F:DNA binding"/>
    <property type="evidence" value="ECO:0007669"/>
    <property type="project" value="InterPro"/>
</dbReference>
<evidence type="ECO:0000256" key="4">
    <source>
        <dbReference type="ARBA" id="ARBA00023242"/>
    </source>
</evidence>
<dbReference type="CDD" id="cd06926">
    <property type="entry name" value="RNAP_II_RPB11"/>
    <property type="match status" value="1"/>
</dbReference>
<comment type="subcellular location">
    <subcellularLocation>
        <location evidence="1">Nucleus</location>
    </subcellularLocation>
</comment>
<dbReference type="GO" id="GO:0046983">
    <property type="term" value="F:protein dimerization activity"/>
    <property type="evidence" value="ECO:0007669"/>
    <property type="project" value="InterPro"/>
</dbReference>
<dbReference type="GO" id="GO:0005665">
    <property type="term" value="C:RNA polymerase II, core complex"/>
    <property type="evidence" value="ECO:0007669"/>
    <property type="project" value="InterPro"/>
</dbReference>
<evidence type="ECO:0000256" key="1">
    <source>
        <dbReference type="ARBA" id="ARBA00004123"/>
    </source>
</evidence>
<dbReference type="GO" id="GO:0003899">
    <property type="term" value="F:DNA-directed RNA polymerase activity"/>
    <property type="evidence" value="ECO:0007669"/>
    <property type="project" value="InterPro"/>
</dbReference>